<organism evidence="1 2">
    <name type="scientific">Agrobacterium rosae</name>
    <dbReference type="NCBI Taxonomy" id="1972867"/>
    <lineage>
        <taxon>Bacteria</taxon>
        <taxon>Pseudomonadati</taxon>
        <taxon>Pseudomonadota</taxon>
        <taxon>Alphaproteobacteria</taxon>
        <taxon>Hyphomicrobiales</taxon>
        <taxon>Rhizobiaceae</taxon>
        <taxon>Rhizobium/Agrobacterium group</taxon>
        <taxon>Agrobacterium</taxon>
    </lineage>
</organism>
<name>A0AAE5VS05_9HYPH</name>
<proteinExistence type="predicted"/>
<dbReference type="RefSeq" id="WP_103656830.1">
    <property type="nucleotide sequence ID" value="NZ_NXEJ01000001.1"/>
</dbReference>
<dbReference type="AlphaFoldDB" id="A0AAE5VS05"/>
<evidence type="ECO:0000313" key="1">
    <source>
        <dbReference type="EMBL" id="POO54361.1"/>
    </source>
</evidence>
<protein>
    <submittedName>
        <fullName evidence="1">Uncharacterized protein</fullName>
    </submittedName>
</protein>
<sequence length="95" mass="10414">MAKFMVNYTFSGRGCETVEADTQEAAEALVEAKINRDDYEPDADELEVVDVSLSELHPVTRDGKEIWTTYIKASDQRGHQAVLSSSPLFASGMGS</sequence>
<gene>
    <name evidence="1" type="ORF">CPJ18_02365</name>
</gene>
<comment type="caution">
    <text evidence="1">The sequence shown here is derived from an EMBL/GenBank/DDBJ whole genome shotgun (WGS) entry which is preliminary data.</text>
</comment>
<evidence type="ECO:0000313" key="2">
    <source>
        <dbReference type="Proteomes" id="UP000237447"/>
    </source>
</evidence>
<dbReference type="GeneID" id="86878216"/>
<accession>A0AAE5VS05</accession>
<dbReference type="Proteomes" id="UP000237447">
    <property type="component" value="Unassembled WGS sequence"/>
</dbReference>
<reference evidence="1 2" key="1">
    <citation type="journal article" date="2018" name="Syst. Appl. Microbiol.">
        <title>Agrobacterium rosae sp. nov., isolated from galls on different agricultural crops.</title>
        <authorList>
            <person name="Kuzmanovic N."/>
            <person name="Pulawska J."/>
            <person name="Smalla K."/>
            <person name="Nesme X."/>
        </authorList>
    </citation>
    <scope>NUCLEOTIDE SEQUENCE [LARGE SCALE GENOMIC DNA]</scope>
    <source>
        <strain evidence="1 2">NCPPB 1650</strain>
    </source>
</reference>
<dbReference type="EMBL" id="NXEJ01000001">
    <property type="protein sequence ID" value="POO54361.1"/>
    <property type="molecule type" value="Genomic_DNA"/>
</dbReference>